<dbReference type="EnsemblFungi" id="MAPG_07833T0">
    <property type="protein sequence ID" value="MAPG_07833T0"/>
    <property type="gene ID" value="MAPG_07833"/>
</dbReference>
<protein>
    <submittedName>
        <fullName evidence="10">Carboxypeptidase A</fullName>
    </submittedName>
</protein>
<feature type="signal peptide" evidence="8">
    <location>
        <begin position="1"/>
        <end position="18"/>
    </location>
</feature>
<keyword evidence="4" id="KW-0378">Hydrolase</keyword>
<feature type="chain" id="PRO_5009385842" evidence="8">
    <location>
        <begin position="19"/>
        <end position="448"/>
    </location>
</feature>
<reference evidence="10" key="1">
    <citation type="submission" date="2010-05" db="EMBL/GenBank/DDBJ databases">
        <title>The Genome Sequence of Magnaporthe poae strain ATCC 64411.</title>
        <authorList>
            <consortium name="The Broad Institute Genome Sequencing Platform"/>
            <consortium name="Broad Institute Genome Sequencing Center for Infectious Disease"/>
            <person name="Ma L.-J."/>
            <person name="Dead R."/>
            <person name="Young S."/>
            <person name="Zeng Q."/>
            <person name="Koehrsen M."/>
            <person name="Alvarado L."/>
            <person name="Berlin A."/>
            <person name="Chapman S.B."/>
            <person name="Chen Z."/>
            <person name="Freedman E."/>
            <person name="Gellesch M."/>
            <person name="Goldberg J."/>
            <person name="Griggs A."/>
            <person name="Gujja S."/>
            <person name="Heilman E.R."/>
            <person name="Heiman D."/>
            <person name="Hepburn T."/>
            <person name="Howarth C."/>
            <person name="Jen D."/>
            <person name="Larson L."/>
            <person name="Mehta T."/>
            <person name="Neiman D."/>
            <person name="Pearson M."/>
            <person name="Roberts A."/>
            <person name="Saif S."/>
            <person name="Shea T."/>
            <person name="Shenoy N."/>
            <person name="Sisk P."/>
            <person name="Stolte C."/>
            <person name="Sykes S."/>
            <person name="Walk T."/>
            <person name="White J."/>
            <person name="Yandava C."/>
            <person name="Haas B."/>
            <person name="Nusbaum C."/>
            <person name="Birren B."/>
        </authorList>
    </citation>
    <scope>NUCLEOTIDE SEQUENCE</scope>
    <source>
        <strain evidence="10">ATCC 64411</strain>
    </source>
</reference>
<dbReference type="GO" id="GO:0004181">
    <property type="term" value="F:metallocarboxypeptidase activity"/>
    <property type="evidence" value="ECO:0007669"/>
    <property type="project" value="InterPro"/>
</dbReference>
<keyword evidence="12" id="KW-1185">Reference proteome</keyword>
<keyword evidence="3" id="KW-0645">Protease</keyword>
<keyword evidence="5" id="KW-0862">Zinc</keyword>
<accession>A0A0C4E5Q9</accession>
<evidence type="ECO:0000256" key="4">
    <source>
        <dbReference type="ARBA" id="ARBA00022801"/>
    </source>
</evidence>
<dbReference type="PROSITE" id="PS51257">
    <property type="entry name" value="PROKAR_LIPOPROTEIN"/>
    <property type="match status" value="1"/>
</dbReference>
<evidence type="ECO:0000256" key="8">
    <source>
        <dbReference type="SAM" id="SignalP"/>
    </source>
</evidence>
<reference evidence="12" key="2">
    <citation type="submission" date="2010-05" db="EMBL/GenBank/DDBJ databases">
        <title>The genome sequence of Magnaporthe poae strain ATCC 64411.</title>
        <authorList>
            <person name="Ma L.-J."/>
            <person name="Dead R."/>
            <person name="Young S."/>
            <person name="Zeng Q."/>
            <person name="Koehrsen M."/>
            <person name="Alvarado L."/>
            <person name="Berlin A."/>
            <person name="Chapman S.B."/>
            <person name="Chen Z."/>
            <person name="Freedman E."/>
            <person name="Gellesch M."/>
            <person name="Goldberg J."/>
            <person name="Griggs A."/>
            <person name="Gujja S."/>
            <person name="Heilman E.R."/>
            <person name="Heiman D."/>
            <person name="Hepburn T."/>
            <person name="Howarth C."/>
            <person name="Jen D."/>
            <person name="Larson L."/>
            <person name="Mehta T."/>
            <person name="Neiman D."/>
            <person name="Pearson M."/>
            <person name="Roberts A."/>
            <person name="Saif S."/>
            <person name="Shea T."/>
            <person name="Shenoy N."/>
            <person name="Sisk P."/>
            <person name="Stolte C."/>
            <person name="Sykes S."/>
            <person name="Walk T."/>
            <person name="White J."/>
            <person name="Yandava C."/>
            <person name="Haas B."/>
            <person name="Nusbaum C."/>
            <person name="Birren B."/>
        </authorList>
    </citation>
    <scope>NUCLEOTIDE SEQUENCE [LARGE SCALE GENOMIC DNA]</scope>
    <source>
        <strain evidence="12">ATCC 64411 / 73-15</strain>
    </source>
</reference>
<comment type="cofactor">
    <cofactor evidence="1">
        <name>Zn(2+)</name>
        <dbReference type="ChEBI" id="CHEBI:29105"/>
    </cofactor>
</comment>
<evidence type="ECO:0000256" key="6">
    <source>
        <dbReference type="ARBA" id="ARBA00023049"/>
    </source>
</evidence>
<keyword evidence="8" id="KW-0732">Signal</keyword>
<organism evidence="11 12">
    <name type="scientific">Magnaporthiopsis poae (strain ATCC 64411 / 73-15)</name>
    <name type="common">Kentucky bluegrass fungus</name>
    <name type="synonym">Magnaporthe poae</name>
    <dbReference type="NCBI Taxonomy" id="644358"/>
    <lineage>
        <taxon>Eukaryota</taxon>
        <taxon>Fungi</taxon>
        <taxon>Dikarya</taxon>
        <taxon>Ascomycota</taxon>
        <taxon>Pezizomycotina</taxon>
        <taxon>Sordariomycetes</taxon>
        <taxon>Sordariomycetidae</taxon>
        <taxon>Magnaporthales</taxon>
        <taxon>Magnaporthaceae</taxon>
        <taxon>Magnaporthiopsis</taxon>
    </lineage>
</organism>
<dbReference type="VEuPathDB" id="FungiDB:MAPG_07833"/>
<dbReference type="Gene3D" id="3.40.630.10">
    <property type="entry name" value="Zn peptidases"/>
    <property type="match status" value="1"/>
</dbReference>
<dbReference type="eggNOG" id="KOG2650">
    <property type="taxonomic scope" value="Eukaryota"/>
</dbReference>
<evidence type="ECO:0000256" key="2">
    <source>
        <dbReference type="ARBA" id="ARBA00005988"/>
    </source>
</evidence>
<dbReference type="PANTHER" id="PTHR11705">
    <property type="entry name" value="PROTEASE FAMILY M14 CARBOXYPEPTIDASE A,B"/>
    <property type="match status" value="1"/>
</dbReference>
<feature type="domain" description="Peptidase M14" evidence="9">
    <location>
        <begin position="73"/>
        <end position="437"/>
    </location>
</feature>
<comment type="similarity">
    <text evidence="2 7">Belongs to the peptidase M14 family.</text>
</comment>
<evidence type="ECO:0000256" key="1">
    <source>
        <dbReference type="ARBA" id="ARBA00001947"/>
    </source>
</evidence>
<dbReference type="Proteomes" id="UP000011715">
    <property type="component" value="Unassembled WGS sequence"/>
</dbReference>
<evidence type="ECO:0000313" key="12">
    <source>
        <dbReference type="Proteomes" id="UP000011715"/>
    </source>
</evidence>
<evidence type="ECO:0000256" key="7">
    <source>
        <dbReference type="PROSITE-ProRule" id="PRU01379"/>
    </source>
</evidence>
<feature type="active site" description="Proton donor/acceptor" evidence="7">
    <location>
        <position position="400"/>
    </location>
</feature>
<evidence type="ECO:0000259" key="9">
    <source>
        <dbReference type="PROSITE" id="PS52035"/>
    </source>
</evidence>
<dbReference type="SUPFAM" id="SSF53187">
    <property type="entry name" value="Zn-dependent exopeptidases"/>
    <property type="match status" value="1"/>
</dbReference>
<dbReference type="AlphaFoldDB" id="A0A0C4E5Q9"/>
<dbReference type="OrthoDB" id="3626597at2759"/>
<reference evidence="11" key="4">
    <citation type="journal article" date="2015" name="G3 (Bethesda)">
        <title>Genome sequences of three phytopathogenic species of the Magnaporthaceae family of fungi.</title>
        <authorList>
            <person name="Okagaki L.H."/>
            <person name="Nunes C.C."/>
            <person name="Sailsbery J."/>
            <person name="Clay B."/>
            <person name="Brown D."/>
            <person name="John T."/>
            <person name="Oh Y."/>
            <person name="Young N."/>
            <person name="Fitzgerald M."/>
            <person name="Haas B.J."/>
            <person name="Zeng Q."/>
            <person name="Young S."/>
            <person name="Adiconis X."/>
            <person name="Fan L."/>
            <person name="Levin J.Z."/>
            <person name="Mitchell T.K."/>
            <person name="Okubara P.A."/>
            <person name="Farman M.L."/>
            <person name="Kohn L.M."/>
            <person name="Birren B."/>
            <person name="Ma L.-J."/>
            <person name="Dean R.A."/>
        </authorList>
    </citation>
    <scope>NUCLEOTIDE SEQUENCE</scope>
    <source>
        <strain evidence="11">ATCC 64411 / 73-15</strain>
    </source>
</reference>
<dbReference type="PROSITE" id="PS52035">
    <property type="entry name" value="PEPTIDASE_M14"/>
    <property type="match status" value="1"/>
</dbReference>
<dbReference type="FunFam" id="3.40.630.10:FF:000155">
    <property type="entry name" value="Zn-dependent exopeptidase"/>
    <property type="match status" value="1"/>
</dbReference>
<dbReference type="InterPro" id="IPR000834">
    <property type="entry name" value="Peptidase_M14"/>
</dbReference>
<evidence type="ECO:0000256" key="5">
    <source>
        <dbReference type="ARBA" id="ARBA00022833"/>
    </source>
</evidence>
<dbReference type="STRING" id="644358.A0A0C4E5Q9"/>
<dbReference type="EMBL" id="GL876972">
    <property type="protein sequence ID" value="KLU88850.1"/>
    <property type="molecule type" value="Genomic_DNA"/>
</dbReference>
<reference evidence="10" key="3">
    <citation type="submission" date="2011-03" db="EMBL/GenBank/DDBJ databases">
        <title>Annotation of Magnaporthe poae ATCC 64411.</title>
        <authorList>
            <person name="Ma L.-J."/>
            <person name="Dead R."/>
            <person name="Young S.K."/>
            <person name="Zeng Q."/>
            <person name="Gargeya S."/>
            <person name="Fitzgerald M."/>
            <person name="Haas B."/>
            <person name="Abouelleil A."/>
            <person name="Alvarado L."/>
            <person name="Arachchi H.M."/>
            <person name="Berlin A."/>
            <person name="Brown A."/>
            <person name="Chapman S.B."/>
            <person name="Chen Z."/>
            <person name="Dunbar C."/>
            <person name="Freedman E."/>
            <person name="Gearin G."/>
            <person name="Gellesch M."/>
            <person name="Goldberg J."/>
            <person name="Griggs A."/>
            <person name="Gujja S."/>
            <person name="Heiman D."/>
            <person name="Howarth C."/>
            <person name="Larson L."/>
            <person name="Lui A."/>
            <person name="MacDonald P.J.P."/>
            <person name="Mehta T."/>
            <person name="Montmayeur A."/>
            <person name="Murphy C."/>
            <person name="Neiman D."/>
            <person name="Pearson M."/>
            <person name="Priest M."/>
            <person name="Roberts A."/>
            <person name="Saif S."/>
            <person name="Shea T."/>
            <person name="Shenoy N."/>
            <person name="Sisk P."/>
            <person name="Stolte C."/>
            <person name="Sykes S."/>
            <person name="Yandava C."/>
            <person name="Wortman J."/>
            <person name="Nusbaum C."/>
            <person name="Birren B."/>
        </authorList>
    </citation>
    <scope>NUCLEOTIDE SEQUENCE</scope>
    <source>
        <strain evidence="10">ATCC 64411</strain>
    </source>
</reference>
<dbReference type="Pfam" id="PF00246">
    <property type="entry name" value="Peptidase_M14"/>
    <property type="match status" value="1"/>
</dbReference>
<keyword evidence="6" id="KW-0482">Metalloprotease</keyword>
<dbReference type="OMA" id="ETKNHVS"/>
<evidence type="ECO:0000256" key="3">
    <source>
        <dbReference type="ARBA" id="ARBA00022670"/>
    </source>
</evidence>
<dbReference type="PANTHER" id="PTHR11705:SF143">
    <property type="entry name" value="SLL0236 PROTEIN"/>
    <property type="match status" value="1"/>
</dbReference>
<sequence>MKLLSALAAASAPLLTSACLLPEERTGSASRLVGRRQASANNGIPVGSGDRFNGGTVVPRGLGTRPAGTSYGSLLSVQEIESGFQALATTYGFETFNAPFKTYEGRTVFGGRIGGANGTCSDAYRVFINAAIHARERGASDGLLYFVSDLLYADKNNVGVTYGRKSYTAADVKKALSAGLVFIPLSNPDGVAYDQASNSCWRKNRNPKSSIKGVPDSIGVDLNRNFDFLWDFQKTFAPSAASSVASTNPSDETFHGTAPFSEPETQNLKWVLDTYSKVRWFIDLHSYTGDVLFSWGSDTNQDEYPYMNFLNSSYNSVRGIVGDTPGVDNGYGEYVPVDEDALSQGAAKRIGAGMSGAVGRAYTIQQSSALYPTSGASDDYAYSRHFVNPGLNRVHSYTIEFGFGNNAVSCPFYPSFSQYNANLKEIASGFMEMLLAATDLGLGEPTKC</sequence>
<evidence type="ECO:0000313" key="10">
    <source>
        <dbReference type="EMBL" id="KLU88850.1"/>
    </source>
</evidence>
<name>A0A0C4E5Q9_MAGP6</name>
<gene>
    <name evidence="10" type="ORF">MAPG_07833</name>
</gene>
<dbReference type="SMART" id="SM00631">
    <property type="entry name" value="Zn_pept"/>
    <property type="match status" value="1"/>
</dbReference>
<evidence type="ECO:0000313" key="11">
    <source>
        <dbReference type="EnsemblFungi" id="MAPG_07833T0"/>
    </source>
</evidence>
<keyword evidence="10" id="KW-0121">Carboxypeptidase</keyword>
<dbReference type="EMBL" id="ADBL01001901">
    <property type="status" value="NOT_ANNOTATED_CDS"/>
    <property type="molecule type" value="Genomic_DNA"/>
</dbReference>
<dbReference type="GO" id="GO:0008270">
    <property type="term" value="F:zinc ion binding"/>
    <property type="evidence" value="ECO:0007669"/>
    <property type="project" value="InterPro"/>
</dbReference>
<reference evidence="11" key="5">
    <citation type="submission" date="2015-06" db="UniProtKB">
        <authorList>
            <consortium name="EnsemblFungi"/>
        </authorList>
    </citation>
    <scope>IDENTIFICATION</scope>
    <source>
        <strain evidence="11">ATCC 64411</strain>
    </source>
</reference>
<proteinExistence type="inferred from homology"/>
<dbReference type="GO" id="GO:0006508">
    <property type="term" value="P:proteolysis"/>
    <property type="evidence" value="ECO:0007669"/>
    <property type="project" value="UniProtKB-KW"/>
</dbReference>